<accession>A0A232LQH4</accession>
<name>A0A232LQH4_9EURO</name>
<evidence type="ECO:0000313" key="1">
    <source>
        <dbReference type="EMBL" id="OXV06372.1"/>
    </source>
</evidence>
<protein>
    <submittedName>
        <fullName evidence="1">Uncharacterized protein</fullName>
    </submittedName>
</protein>
<organism evidence="1 2">
    <name type="scientific">Elaphomyces granulatus</name>
    <dbReference type="NCBI Taxonomy" id="519963"/>
    <lineage>
        <taxon>Eukaryota</taxon>
        <taxon>Fungi</taxon>
        <taxon>Dikarya</taxon>
        <taxon>Ascomycota</taxon>
        <taxon>Pezizomycotina</taxon>
        <taxon>Eurotiomycetes</taxon>
        <taxon>Eurotiomycetidae</taxon>
        <taxon>Eurotiales</taxon>
        <taxon>Elaphomycetaceae</taxon>
        <taxon>Elaphomyces</taxon>
    </lineage>
</organism>
<reference evidence="1 2" key="1">
    <citation type="journal article" date="2015" name="Environ. Microbiol.">
        <title>Metagenome sequence of Elaphomyces granulatus from sporocarp tissue reveals Ascomycota ectomycorrhizal fingerprints of genome expansion and a Proteobacteria-rich microbiome.</title>
        <authorList>
            <person name="Quandt C.A."/>
            <person name="Kohler A."/>
            <person name="Hesse C.N."/>
            <person name="Sharpton T.J."/>
            <person name="Martin F."/>
            <person name="Spatafora J.W."/>
        </authorList>
    </citation>
    <scope>NUCLEOTIDE SEQUENCE [LARGE SCALE GENOMIC DNA]</scope>
    <source>
        <strain evidence="1 2">OSC145934</strain>
    </source>
</reference>
<dbReference type="AlphaFoldDB" id="A0A232LQH4"/>
<sequence>MSGCRSGFRTLSTVMKSSITVLRYFQKTRWRALKEITRGGKKPRIQLSSRVIQVGLQFV</sequence>
<gene>
    <name evidence="1" type="ORF">Egran_05860</name>
</gene>
<keyword evidence="2" id="KW-1185">Reference proteome</keyword>
<comment type="caution">
    <text evidence="1">The sequence shown here is derived from an EMBL/GenBank/DDBJ whole genome shotgun (WGS) entry which is preliminary data.</text>
</comment>
<dbReference type="Proteomes" id="UP000243515">
    <property type="component" value="Unassembled WGS sequence"/>
</dbReference>
<evidence type="ECO:0000313" key="2">
    <source>
        <dbReference type="Proteomes" id="UP000243515"/>
    </source>
</evidence>
<dbReference type="EMBL" id="NPHW01005836">
    <property type="protein sequence ID" value="OXV06372.1"/>
    <property type="molecule type" value="Genomic_DNA"/>
</dbReference>
<proteinExistence type="predicted"/>